<dbReference type="InterPro" id="IPR009348">
    <property type="entry name" value="NPR2-like"/>
</dbReference>
<dbReference type="EMBL" id="NAJQ01000501">
    <property type="protein sequence ID" value="TKA68534.1"/>
    <property type="molecule type" value="Genomic_DNA"/>
</dbReference>
<keyword evidence="4" id="KW-1185">Reference proteome</keyword>
<dbReference type="OrthoDB" id="338854at2759"/>
<comment type="similarity">
    <text evidence="1">Belongs to the NPR2 family.</text>
</comment>
<protein>
    <recommendedName>
        <fullName evidence="5">Nitrogen permease regulator 2</fullName>
    </recommendedName>
</protein>
<dbReference type="GO" id="GO:1990130">
    <property type="term" value="C:GATOR1 complex"/>
    <property type="evidence" value="ECO:0007669"/>
    <property type="project" value="TreeGrafter"/>
</dbReference>
<sequence length="496" mass="55137">MLKAVFYARFHPERGPSVVHQYPNGSIVPTPADRDQSLQALVSFSDISAYIIPPYELCNRPFSICSGGHRVLGFPVSLEDAKYERNRFTFNVCFVLDEKVDARPWLRVVSKAAAFFRAMEEEDGLLQAEERLPGLKWAGEEGYPADGTGIVHTLLKAIVQDLNAYEETCVRLDDLHVLNLQLLHPRPPPTKVQPWDVPLLIRDLPSPEQWTWDLTLQRIYPHLDGVKHIQRICDHADVELKLVRRAVRELIYHQRAILLDLFHFQAIYTPTADLPFFVNDAAMLEECARYVATRQGPERSTPPQIPTPATLIALYTSLALHLPLHSFVSTTPTLLSTPDIDLHRLITFGTTKAFLRRVHKYALALAMDAPNSKPLSSTQGSDSSPAKSKPKSSDEAVREFDRAWKRAALSSGWATPPSELAAAMPVVAAAGGGMNGVRTAAAAEDGGDDEVDEKLRGFLDGTHCFDEICVALRMTEKGVLERLGSGRFGEVLVFTK</sequence>
<accession>A0A4U0WXN6</accession>
<evidence type="ECO:0000313" key="3">
    <source>
        <dbReference type="EMBL" id="TKA68534.1"/>
    </source>
</evidence>
<dbReference type="GO" id="GO:0010508">
    <property type="term" value="P:positive regulation of autophagy"/>
    <property type="evidence" value="ECO:0007669"/>
    <property type="project" value="TreeGrafter"/>
</dbReference>
<evidence type="ECO:0008006" key="5">
    <source>
        <dbReference type="Google" id="ProtNLM"/>
    </source>
</evidence>
<evidence type="ECO:0000256" key="1">
    <source>
        <dbReference type="ARBA" id="ARBA00008433"/>
    </source>
</evidence>
<dbReference type="Pfam" id="PF06218">
    <property type="entry name" value="NPR2"/>
    <property type="match status" value="2"/>
</dbReference>
<comment type="caution">
    <text evidence="3">The sequence shown here is derived from an EMBL/GenBank/DDBJ whole genome shotgun (WGS) entry which is preliminary data.</text>
</comment>
<dbReference type="STRING" id="329884.A0A4U0WXN6"/>
<reference evidence="3 4" key="1">
    <citation type="submission" date="2017-03" db="EMBL/GenBank/DDBJ databases">
        <title>Genomes of endolithic fungi from Antarctica.</title>
        <authorList>
            <person name="Coleine C."/>
            <person name="Masonjones S."/>
            <person name="Stajich J.E."/>
        </authorList>
    </citation>
    <scope>NUCLEOTIDE SEQUENCE [LARGE SCALE GENOMIC DNA]</scope>
    <source>
        <strain evidence="3 4">CCFEE 5184</strain>
    </source>
</reference>
<organism evidence="3 4">
    <name type="scientific">Friedmanniomyces simplex</name>
    <dbReference type="NCBI Taxonomy" id="329884"/>
    <lineage>
        <taxon>Eukaryota</taxon>
        <taxon>Fungi</taxon>
        <taxon>Dikarya</taxon>
        <taxon>Ascomycota</taxon>
        <taxon>Pezizomycotina</taxon>
        <taxon>Dothideomycetes</taxon>
        <taxon>Dothideomycetidae</taxon>
        <taxon>Mycosphaerellales</taxon>
        <taxon>Teratosphaeriaceae</taxon>
        <taxon>Friedmanniomyces</taxon>
    </lineage>
</organism>
<dbReference type="GO" id="GO:0005096">
    <property type="term" value="F:GTPase activator activity"/>
    <property type="evidence" value="ECO:0007669"/>
    <property type="project" value="TreeGrafter"/>
</dbReference>
<dbReference type="PANTHER" id="PTHR12991:SF10">
    <property type="entry name" value="GATOR COMPLEX PROTEIN NPRL2"/>
    <property type="match status" value="1"/>
</dbReference>
<dbReference type="Proteomes" id="UP000309340">
    <property type="component" value="Unassembled WGS sequence"/>
</dbReference>
<evidence type="ECO:0000256" key="2">
    <source>
        <dbReference type="SAM" id="MobiDB-lite"/>
    </source>
</evidence>
<feature type="region of interest" description="Disordered" evidence="2">
    <location>
        <begin position="371"/>
        <end position="397"/>
    </location>
</feature>
<dbReference type="PANTHER" id="PTHR12991">
    <property type="entry name" value="NITROGEN PERMEASE REGULATOR 2/TUMOR SUPPRESSOR CANDIDATE 4"/>
    <property type="match status" value="1"/>
</dbReference>
<dbReference type="AlphaFoldDB" id="A0A4U0WXN6"/>
<evidence type="ECO:0000313" key="4">
    <source>
        <dbReference type="Proteomes" id="UP000309340"/>
    </source>
</evidence>
<dbReference type="GO" id="GO:1904262">
    <property type="term" value="P:negative regulation of TORC1 signaling"/>
    <property type="evidence" value="ECO:0007669"/>
    <property type="project" value="TreeGrafter"/>
</dbReference>
<dbReference type="GO" id="GO:0005774">
    <property type="term" value="C:vacuolar membrane"/>
    <property type="evidence" value="ECO:0007669"/>
    <property type="project" value="TreeGrafter"/>
</dbReference>
<proteinExistence type="inferred from homology"/>
<name>A0A4U0WXN6_9PEZI</name>
<gene>
    <name evidence="3" type="ORF">B0A55_11818</name>
</gene>